<protein>
    <submittedName>
        <fullName evidence="1">Uncharacterized protein</fullName>
    </submittedName>
</protein>
<accession>A0ABP0ISA0</accession>
<name>A0ABP0ISA0_9DINO</name>
<organism evidence="1 2">
    <name type="scientific">Durusdinium trenchii</name>
    <dbReference type="NCBI Taxonomy" id="1381693"/>
    <lineage>
        <taxon>Eukaryota</taxon>
        <taxon>Sar</taxon>
        <taxon>Alveolata</taxon>
        <taxon>Dinophyceae</taxon>
        <taxon>Suessiales</taxon>
        <taxon>Symbiodiniaceae</taxon>
        <taxon>Durusdinium</taxon>
    </lineage>
</organism>
<evidence type="ECO:0000313" key="1">
    <source>
        <dbReference type="EMBL" id="CAK9005449.1"/>
    </source>
</evidence>
<dbReference type="EMBL" id="CAXAMM010004946">
    <property type="protein sequence ID" value="CAK9005449.1"/>
    <property type="molecule type" value="Genomic_DNA"/>
</dbReference>
<evidence type="ECO:0000313" key="2">
    <source>
        <dbReference type="Proteomes" id="UP001642464"/>
    </source>
</evidence>
<keyword evidence="2" id="KW-1185">Reference proteome</keyword>
<gene>
    <name evidence="1" type="ORF">SCF082_LOCUS8600</name>
</gene>
<sequence length="148" mass="16989">MVDISYRCQITYQEEKPVSIAADLVEEHQGQKFLKVSATNYAICQLVCGGKLPTKNPSLAKSKELQALVQARNDKIQEYLAAPEETQELFDSEMPKNKCTKKEKPKPWKNQVTSLWSPSYWVPLRFHVWLVAKDQPSGICLLPWRQNP</sequence>
<dbReference type="Proteomes" id="UP001642464">
    <property type="component" value="Unassembled WGS sequence"/>
</dbReference>
<comment type="caution">
    <text evidence="1">The sequence shown here is derived from an EMBL/GenBank/DDBJ whole genome shotgun (WGS) entry which is preliminary data.</text>
</comment>
<reference evidence="1 2" key="1">
    <citation type="submission" date="2024-02" db="EMBL/GenBank/DDBJ databases">
        <authorList>
            <person name="Chen Y."/>
            <person name="Shah S."/>
            <person name="Dougan E. K."/>
            <person name="Thang M."/>
            <person name="Chan C."/>
        </authorList>
    </citation>
    <scope>NUCLEOTIDE SEQUENCE [LARGE SCALE GENOMIC DNA]</scope>
</reference>
<proteinExistence type="predicted"/>